<dbReference type="InterPro" id="IPR050503">
    <property type="entry name" value="cAMP-dep_PK_reg_su-like"/>
</dbReference>
<organism evidence="2 3">
    <name type="scientific">Effrenium voratum</name>
    <dbReference type="NCBI Taxonomy" id="2562239"/>
    <lineage>
        <taxon>Eukaryota</taxon>
        <taxon>Sar</taxon>
        <taxon>Alveolata</taxon>
        <taxon>Dinophyceae</taxon>
        <taxon>Suessiales</taxon>
        <taxon>Symbiodiniaceae</taxon>
        <taxon>Effrenium</taxon>
    </lineage>
</organism>
<dbReference type="Gene3D" id="2.60.120.10">
    <property type="entry name" value="Jelly Rolls"/>
    <property type="match status" value="1"/>
</dbReference>
<sequence>MIAERDHKESLIRRVKEFDILTEMQVATLAGSLERRYFDNGCLIFAQGQESTHFYLLEEGECVENIRLEDGKEVEVRRRSKGDVFGEKALREPGPRQTSVIAVGTVKVLTLSREDFEKKLGTWAELKAAAEYADPRRLMADFYRTGDARGPRGSLGGSQPNPKHPTRWFAVYRPCSSDSIRKMHGKVGVGKGLNVKGKSAKKNRLSGFVPFVQISDNEHKRELEDSPKDARTKIFFRNKLAREQAEKSLHKVLKEASLKIEDSRVKIISSYEPASWGLDVPEPLMKEAYIMRPELSPMVGWETGRQSEPAFMDMNLHSSRGTSAPEVVLYQYDLADPMNPLGLLVAYAEAQVLPVVSDFDTFLVGSEGMEYEPLPPEQKDLMQWCLDHTADIIGMHQHKAWTSRWLEVLKEEASKKGKSPDIPKLGFGDPTSVRLIGDVVQVTASCGAVRHGAECFNFYFPQELDDEFLVVWDGYSDPPWRKVSEPELRDFLQDRAREGYCFPLNPVWPIRDKGWYEVLQTLRGSPKDINQRALGGWFTDEAFRKIDEIHADFPDGFAQPNRLKRINSTIANFQDLAGDEMVDFAQAEVRNIIRERWKRIRSSLMMLARMMKDMDDEEHVPGLVLAAVWPLLQDTARARAAALLERLQTLNQELDERPDSLPALQAYARAVEIADKEELSLEAGVEEVQQAQRLLRKRVRVLSEDSELLEKLLGQLLEFASATLPAAKGFLTQKRREQTFATSDVLELQDGASTE</sequence>
<dbReference type="SUPFAM" id="SSF51206">
    <property type="entry name" value="cAMP-binding domain-like"/>
    <property type="match status" value="1"/>
</dbReference>
<dbReference type="InterPro" id="IPR014710">
    <property type="entry name" value="RmlC-like_jellyroll"/>
</dbReference>
<dbReference type="EMBL" id="CAUJNA010003683">
    <property type="protein sequence ID" value="CAJ1407662.1"/>
    <property type="molecule type" value="Genomic_DNA"/>
</dbReference>
<evidence type="ECO:0000259" key="1">
    <source>
        <dbReference type="PROSITE" id="PS50042"/>
    </source>
</evidence>
<reference evidence="2" key="1">
    <citation type="submission" date="2023-08" db="EMBL/GenBank/DDBJ databases">
        <authorList>
            <person name="Chen Y."/>
            <person name="Shah S."/>
            <person name="Dougan E. K."/>
            <person name="Thang M."/>
            <person name="Chan C."/>
        </authorList>
    </citation>
    <scope>NUCLEOTIDE SEQUENCE</scope>
</reference>
<keyword evidence="3" id="KW-1185">Reference proteome</keyword>
<dbReference type="CDD" id="cd00038">
    <property type="entry name" value="CAP_ED"/>
    <property type="match status" value="1"/>
</dbReference>
<proteinExistence type="predicted"/>
<dbReference type="Proteomes" id="UP001178507">
    <property type="component" value="Unassembled WGS sequence"/>
</dbReference>
<evidence type="ECO:0000313" key="3">
    <source>
        <dbReference type="Proteomes" id="UP001178507"/>
    </source>
</evidence>
<dbReference type="Pfam" id="PF00027">
    <property type="entry name" value="cNMP_binding"/>
    <property type="match status" value="1"/>
</dbReference>
<protein>
    <recommendedName>
        <fullName evidence="1">Cyclic nucleotide-binding domain-containing protein</fullName>
    </recommendedName>
</protein>
<dbReference type="PROSITE" id="PS50042">
    <property type="entry name" value="CNMP_BINDING_3"/>
    <property type="match status" value="1"/>
</dbReference>
<dbReference type="PANTHER" id="PTHR11635:SF152">
    <property type="entry name" value="CAMP-DEPENDENT PROTEIN KINASE TYPE I REGULATORY SUBUNIT-RELATED"/>
    <property type="match status" value="1"/>
</dbReference>
<gene>
    <name evidence="2" type="ORF">EVOR1521_LOCUS29303</name>
</gene>
<name>A0AA36NHS5_9DINO</name>
<dbReference type="AlphaFoldDB" id="A0AA36NHS5"/>
<dbReference type="PANTHER" id="PTHR11635">
    <property type="entry name" value="CAMP-DEPENDENT PROTEIN KINASE REGULATORY CHAIN"/>
    <property type="match status" value="1"/>
</dbReference>
<comment type="caution">
    <text evidence="2">The sequence shown here is derived from an EMBL/GenBank/DDBJ whole genome shotgun (WGS) entry which is preliminary data.</text>
</comment>
<accession>A0AA36NHS5</accession>
<dbReference type="InterPro" id="IPR018490">
    <property type="entry name" value="cNMP-bd_dom_sf"/>
</dbReference>
<dbReference type="GO" id="GO:0005952">
    <property type="term" value="C:cAMP-dependent protein kinase complex"/>
    <property type="evidence" value="ECO:0007669"/>
    <property type="project" value="InterPro"/>
</dbReference>
<dbReference type="SMART" id="SM00100">
    <property type="entry name" value="cNMP"/>
    <property type="match status" value="1"/>
</dbReference>
<evidence type="ECO:0000313" key="2">
    <source>
        <dbReference type="EMBL" id="CAJ1407662.1"/>
    </source>
</evidence>
<dbReference type="InterPro" id="IPR000595">
    <property type="entry name" value="cNMP-bd_dom"/>
</dbReference>
<feature type="domain" description="Cyclic nucleotide-binding" evidence="1">
    <location>
        <begin position="17"/>
        <end position="121"/>
    </location>
</feature>
<dbReference type="GO" id="GO:0005829">
    <property type="term" value="C:cytosol"/>
    <property type="evidence" value="ECO:0007669"/>
    <property type="project" value="TreeGrafter"/>
</dbReference>